<keyword evidence="2" id="KW-1185">Reference proteome</keyword>
<dbReference type="OrthoDB" id="981589at2"/>
<name>A0A1S1YW58_FLAPC</name>
<proteinExistence type="predicted"/>
<protein>
    <recommendedName>
        <fullName evidence="3">Winged helix-turn-helix domain-containing protein</fullName>
    </recommendedName>
</protein>
<gene>
    <name evidence="1" type="ORF">NH26_02285</name>
</gene>
<accession>A0A1S1YW58</accession>
<organism evidence="1 2">
    <name type="scientific">Flammeovirga pacifica</name>
    <dbReference type="NCBI Taxonomy" id="915059"/>
    <lineage>
        <taxon>Bacteria</taxon>
        <taxon>Pseudomonadati</taxon>
        <taxon>Bacteroidota</taxon>
        <taxon>Cytophagia</taxon>
        <taxon>Cytophagales</taxon>
        <taxon>Flammeovirgaceae</taxon>
        <taxon>Flammeovirga</taxon>
    </lineage>
</organism>
<sequence>MSIELRSSKLLVALCLNKGKSMQQISKLLGLPLCSYDLNKIAQKLKADGMLTNLEVSPKGIFAEPTEQAMERVNVYAA</sequence>
<dbReference type="EMBL" id="JRYR02000001">
    <property type="protein sequence ID" value="OHX65262.1"/>
    <property type="molecule type" value="Genomic_DNA"/>
</dbReference>
<evidence type="ECO:0008006" key="3">
    <source>
        <dbReference type="Google" id="ProtNLM"/>
    </source>
</evidence>
<dbReference type="Proteomes" id="UP000179797">
    <property type="component" value="Unassembled WGS sequence"/>
</dbReference>
<dbReference type="STRING" id="915059.NH26_02285"/>
<comment type="caution">
    <text evidence="1">The sequence shown here is derived from an EMBL/GenBank/DDBJ whole genome shotgun (WGS) entry which is preliminary data.</text>
</comment>
<dbReference type="AlphaFoldDB" id="A0A1S1YW58"/>
<evidence type="ECO:0000313" key="1">
    <source>
        <dbReference type="EMBL" id="OHX65262.1"/>
    </source>
</evidence>
<dbReference type="RefSeq" id="WP_044223778.1">
    <property type="nucleotide sequence ID" value="NZ_JRYR02000001.1"/>
</dbReference>
<reference evidence="1 2" key="1">
    <citation type="journal article" date="2012" name="Int. J. Syst. Evol. Microbiol.">
        <title>Flammeovirga pacifica sp. nov., isolated from deep-sea sediment.</title>
        <authorList>
            <person name="Xu H."/>
            <person name="Fu Y."/>
            <person name="Yang N."/>
            <person name="Ding Z."/>
            <person name="Lai Q."/>
            <person name="Zeng R."/>
        </authorList>
    </citation>
    <scope>NUCLEOTIDE SEQUENCE [LARGE SCALE GENOMIC DNA]</scope>
    <source>
        <strain evidence="2">DSM 24597 / LMG 26175 / WPAGA1</strain>
    </source>
</reference>
<evidence type="ECO:0000313" key="2">
    <source>
        <dbReference type="Proteomes" id="UP000179797"/>
    </source>
</evidence>